<keyword evidence="6 10" id="KW-1133">Transmembrane helix</keyword>
<evidence type="ECO:0000256" key="7">
    <source>
        <dbReference type="ARBA" id="ARBA00023136"/>
    </source>
</evidence>
<feature type="transmembrane region" description="Helical" evidence="10">
    <location>
        <begin position="66"/>
        <end position="84"/>
    </location>
</feature>
<protein>
    <submittedName>
        <fullName evidence="11">Manganese transport system membrane protein MntB</fullName>
    </submittedName>
</protein>
<dbReference type="Pfam" id="PF00950">
    <property type="entry name" value="ABC-3"/>
    <property type="match status" value="1"/>
</dbReference>
<dbReference type="GO" id="GO:0043190">
    <property type="term" value="C:ATP-binding cassette (ABC) transporter complex"/>
    <property type="evidence" value="ECO:0007669"/>
    <property type="project" value="InterPro"/>
</dbReference>
<keyword evidence="5 8" id="KW-0812">Transmembrane</keyword>
<dbReference type="GO" id="GO:0055085">
    <property type="term" value="P:transmembrane transport"/>
    <property type="evidence" value="ECO:0007669"/>
    <property type="project" value="InterPro"/>
</dbReference>
<comment type="similarity">
    <text evidence="2 8">Belongs to the ABC-3 integral membrane protein family.</text>
</comment>
<organism evidence="11 12">
    <name type="scientific">Actinoalloteichus hoggarensis</name>
    <dbReference type="NCBI Taxonomy" id="1470176"/>
    <lineage>
        <taxon>Bacteria</taxon>
        <taxon>Bacillati</taxon>
        <taxon>Actinomycetota</taxon>
        <taxon>Actinomycetes</taxon>
        <taxon>Pseudonocardiales</taxon>
        <taxon>Pseudonocardiaceae</taxon>
        <taxon>Actinoalloteichus</taxon>
    </lineage>
</organism>
<keyword evidence="12" id="KW-1185">Reference proteome</keyword>
<feature type="transmembrane region" description="Helical" evidence="10">
    <location>
        <begin position="138"/>
        <end position="161"/>
    </location>
</feature>
<dbReference type="EMBL" id="CP022521">
    <property type="protein sequence ID" value="ASO19766.1"/>
    <property type="molecule type" value="Genomic_DNA"/>
</dbReference>
<dbReference type="Gene3D" id="1.10.3470.10">
    <property type="entry name" value="ABC transporter involved in vitamin B12 uptake, BtuC"/>
    <property type="match status" value="1"/>
</dbReference>
<comment type="subcellular location">
    <subcellularLocation>
        <location evidence="1 8">Cell membrane</location>
        <topology evidence="1 8">Multi-pass membrane protein</topology>
    </subcellularLocation>
</comment>
<dbReference type="PANTHER" id="PTHR30477">
    <property type="entry name" value="ABC-TRANSPORTER METAL-BINDING PROTEIN"/>
    <property type="match status" value="1"/>
</dbReference>
<proteinExistence type="inferred from homology"/>
<evidence type="ECO:0000256" key="9">
    <source>
        <dbReference type="SAM" id="MobiDB-lite"/>
    </source>
</evidence>
<evidence type="ECO:0000256" key="10">
    <source>
        <dbReference type="SAM" id="Phobius"/>
    </source>
</evidence>
<dbReference type="RefSeq" id="WP_093941220.1">
    <property type="nucleotide sequence ID" value="NZ_CP022521.1"/>
</dbReference>
<reference evidence="11 12" key="1">
    <citation type="submission" date="2017-07" db="EMBL/GenBank/DDBJ databases">
        <title>Complete genome sequence of Actinoalloteichus hoggarensis DSM 45943, type strain of Actinoalloteichus hoggarensis.</title>
        <authorList>
            <person name="Ruckert C."/>
            <person name="Nouioui I."/>
            <person name="Willmese J."/>
            <person name="van Wezel G."/>
            <person name="Klenk H.-P."/>
            <person name="Kalinowski J."/>
            <person name="Zotchev S.B."/>
        </authorList>
    </citation>
    <scope>NUCLEOTIDE SEQUENCE [LARGE SCALE GENOMIC DNA]</scope>
    <source>
        <strain evidence="11 12">DSM 45943</strain>
    </source>
</reference>
<keyword evidence="3 8" id="KW-0813">Transport</keyword>
<evidence type="ECO:0000313" key="12">
    <source>
        <dbReference type="Proteomes" id="UP000204221"/>
    </source>
</evidence>
<evidence type="ECO:0000256" key="8">
    <source>
        <dbReference type="RuleBase" id="RU003943"/>
    </source>
</evidence>
<feature type="transmembrane region" description="Helical" evidence="10">
    <location>
        <begin position="41"/>
        <end position="60"/>
    </location>
</feature>
<feature type="transmembrane region" description="Helical" evidence="10">
    <location>
        <begin position="259"/>
        <end position="280"/>
    </location>
</feature>
<evidence type="ECO:0000256" key="4">
    <source>
        <dbReference type="ARBA" id="ARBA00022475"/>
    </source>
</evidence>
<evidence type="ECO:0000256" key="1">
    <source>
        <dbReference type="ARBA" id="ARBA00004651"/>
    </source>
</evidence>
<feature type="transmembrane region" description="Helical" evidence="10">
    <location>
        <begin position="226"/>
        <end position="247"/>
    </location>
</feature>
<dbReference type="AlphaFoldDB" id="A0A221W1W7"/>
<accession>A0A221W1W7</accession>
<dbReference type="KEGG" id="ahg:AHOG_10615"/>
<feature type="transmembrane region" description="Helical" evidence="10">
    <location>
        <begin position="96"/>
        <end position="118"/>
    </location>
</feature>
<dbReference type="InterPro" id="IPR001626">
    <property type="entry name" value="ABC_TroCD"/>
</dbReference>
<dbReference type="OrthoDB" id="1016457at2"/>
<dbReference type="GO" id="GO:0010043">
    <property type="term" value="P:response to zinc ion"/>
    <property type="evidence" value="ECO:0007669"/>
    <property type="project" value="TreeGrafter"/>
</dbReference>
<feature type="region of interest" description="Disordered" evidence="9">
    <location>
        <begin position="284"/>
        <end position="333"/>
    </location>
</feature>
<dbReference type="SUPFAM" id="SSF81345">
    <property type="entry name" value="ABC transporter involved in vitamin B12 uptake, BtuC"/>
    <property type="match status" value="1"/>
</dbReference>
<evidence type="ECO:0000256" key="3">
    <source>
        <dbReference type="ARBA" id="ARBA00022448"/>
    </source>
</evidence>
<evidence type="ECO:0000256" key="6">
    <source>
        <dbReference type="ARBA" id="ARBA00022989"/>
    </source>
</evidence>
<dbReference type="Proteomes" id="UP000204221">
    <property type="component" value="Chromosome"/>
</dbReference>
<evidence type="ECO:0000256" key="2">
    <source>
        <dbReference type="ARBA" id="ARBA00008034"/>
    </source>
</evidence>
<feature type="transmembrane region" description="Helical" evidence="10">
    <location>
        <begin position="6"/>
        <end position="29"/>
    </location>
</feature>
<keyword evidence="4" id="KW-1003">Cell membrane</keyword>
<feature type="transmembrane region" description="Helical" evidence="10">
    <location>
        <begin position="190"/>
        <end position="214"/>
    </location>
</feature>
<evidence type="ECO:0000313" key="11">
    <source>
        <dbReference type="EMBL" id="ASO19766.1"/>
    </source>
</evidence>
<gene>
    <name evidence="11" type="primary">mntB1</name>
    <name evidence="11" type="ORF">AHOG_10615</name>
</gene>
<evidence type="ECO:0000256" key="5">
    <source>
        <dbReference type="ARBA" id="ARBA00022692"/>
    </source>
</evidence>
<feature type="compositionally biased region" description="Low complexity" evidence="9">
    <location>
        <begin position="301"/>
        <end position="315"/>
    </location>
</feature>
<dbReference type="InterPro" id="IPR037294">
    <property type="entry name" value="ABC_BtuC-like"/>
</dbReference>
<name>A0A221W1W7_9PSEU</name>
<dbReference type="PANTHER" id="PTHR30477:SF3">
    <property type="entry name" value="METAL TRANSPORT SYSTEM MEMBRANE PROTEIN CT_069-RELATED"/>
    <property type="match status" value="1"/>
</dbReference>
<sequence length="333" mass="32776">MTGGVLGLSYAASVVIGGSALLGAVAGFLGPFAVLRGRSMFGDAMSHGTLPGVVLAFMVAGVKDAPILLIGAALSAILAALAMIGLERAGRVGPDVAIGVVLSAAFALGIVLLTRLSAEGAGGRSGMEEYLFGQAAGLVVGDLVVAAIVGALAFGAVLVWFRLLRTAIFDPGFAAVAGAPSWAVDVLTTTLLVVGIVLGVRTVGAILMVALLVAPTVAARQLTTRLSTLVPAAGLIGAAAGGLGAFVSGTADLPTGPVIVLLATAAALASVLFAPRRGVLPRALSSRRRRPTNSGPDPLYAAAARPAAPRAAGPPSDEVPSSGAVPRSGEDGR</sequence>
<keyword evidence="7 10" id="KW-0472">Membrane</keyword>